<evidence type="ECO:0000313" key="1">
    <source>
        <dbReference type="EMBL" id="GFU61403.1"/>
    </source>
</evidence>
<dbReference type="EMBL" id="BMAW01040892">
    <property type="protein sequence ID" value="GFU61403.1"/>
    <property type="molecule type" value="Genomic_DNA"/>
</dbReference>
<proteinExistence type="predicted"/>
<comment type="caution">
    <text evidence="1">The sequence shown here is derived from an EMBL/GenBank/DDBJ whole genome shotgun (WGS) entry which is preliminary data.</text>
</comment>
<reference evidence="1" key="1">
    <citation type="submission" date="2020-08" db="EMBL/GenBank/DDBJ databases">
        <title>Multicomponent nature underlies the extraordinary mechanical properties of spider dragline silk.</title>
        <authorList>
            <person name="Kono N."/>
            <person name="Nakamura H."/>
            <person name="Mori M."/>
            <person name="Yoshida Y."/>
            <person name="Ohtoshi R."/>
            <person name="Malay A.D."/>
            <person name="Moran D.A.P."/>
            <person name="Tomita M."/>
            <person name="Numata K."/>
            <person name="Arakawa K."/>
        </authorList>
    </citation>
    <scope>NUCLEOTIDE SEQUENCE</scope>
</reference>
<accession>A0A8X6R4K3</accession>
<sequence>MKSPEECMCASFCSSVNEGGTKGTDLEQTQILLKDGATTVLTNSEFHRYIYRRDSRRFCNNMWDTQSGCWLLHLLRFDISVIRHLRFPIPLENIQIRYSLILRSLRLLCTLGSTLHSFLWLISPISNTALFLPIVLFQFDISIHKHAVRIPVAE</sequence>
<dbReference type="AlphaFoldDB" id="A0A8X6R4K3"/>
<gene>
    <name evidence="1" type="ORF">NPIL_134121</name>
</gene>
<protein>
    <submittedName>
        <fullName evidence="1">Uncharacterized protein</fullName>
    </submittedName>
</protein>
<organism evidence="1 2">
    <name type="scientific">Nephila pilipes</name>
    <name type="common">Giant wood spider</name>
    <name type="synonym">Nephila maculata</name>
    <dbReference type="NCBI Taxonomy" id="299642"/>
    <lineage>
        <taxon>Eukaryota</taxon>
        <taxon>Metazoa</taxon>
        <taxon>Ecdysozoa</taxon>
        <taxon>Arthropoda</taxon>
        <taxon>Chelicerata</taxon>
        <taxon>Arachnida</taxon>
        <taxon>Araneae</taxon>
        <taxon>Araneomorphae</taxon>
        <taxon>Entelegynae</taxon>
        <taxon>Araneoidea</taxon>
        <taxon>Nephilidae</taxon>
        <taxon>Nephila</taxon>
    </lineage>
</organism>
<dbReference type="Proteomes" id="UP000887013">
    <property type="component" value="Unassembled WGS sequence"/>
</dbReference>
<keyword evidence="2" id="KW-1185">Reference proteome</keyword>
<evidence type="ECO:0000313" key="2">
    <source>
        <dbReference type="Proteomes" id="UP000887013"/>
    </source>
</evidence>
<name>A0A8X6R4K3_NEPPI</name>